<gene>
    <name evidence="2" type="ORF">Athai_49600</name>
</gene>
<sequence>MLTNQKGELMQITVFGATGRIGTHVVRQALDAGHKVVAVVRDPARLDVAATPALRVHTAAVLDPESITPAVDGADAVVSALGPHGRGPTTVCSDGTRAELAAMAATGVRRLVVVSANGAYVDAGDNLLNRLVVKPLLGRLLREGFTDTRRSDDQVRASGTDWTIMRPPRLTDGPHRRYRTALDRNIGITIARTDVAAAILAVLADDTTIRHTVGVGY</sequence>
<dbReference type="AlphaFoldDB" id="A0A7R7DU26"/>
<organism evidence="2 3">
    <name type="scientific">Actinocatenispora thailandica</name>
    <dbReference type="NCBI Taxonomy" id="227318"/>
    <lineage>
        <taxon>Bacteria</taxon>
        <taxon>Bacillati</taxon>
        <taxon>Actinomycetota</taxon>
        <taxon>Actinomycetes</taxon>
        <taxon>Micromonosporales</taxon>
        <taxon>Micromonosporaceae</taxon>
        <taxon>Actinocatenispora</taxon>
    </lineage>
</organism>
<dbReference type="InterPro" id="IPR036291">
    <property type="entry name" value="NAD(P)-bd_dom_sf"/>
</dbReference>
<keyword evidence="3" id="KW-1185">Reference proteome</keyword>
<dbReference type="InterPro" id="IPR051606">
    <property type="entry name" value="Polyketide_Oxido-like"/>
</dbReference>
<name>A0A7R7DU26_9ACTN</name>
<protein>
    <submittedName>
        <fullName evidence="2">NADH-flavin reductase</fullName>
    </submittedName>
</protein>
<dbReference type="PANTHER" id="PTHR43355">
    <property type="entry name" value="FLAVIN REDUCTASE (NADPH)"/>
    <property type="match status" value="1"/>
</dbReference>
<evidence type="ECO:0000313" key="2">
    <source>
        <dbReference type="EMBL" id="BCJ37457.1"/>
    </source>
</evidence>
<evidence type="ECO:0000313" key="3">
    <source>
        <dbReference type="Proteomes" id="UP000611640"/>
    </source>
</evidence>
<evidence type="ECO:0000259" key="1">
    <source>
        <dbReference type="Pfam" id="PF13460"/>
    </source>
</evidence>
<dbReference type="RefSeq" id="WP_239157139.1">
    <property type="nucleotide sequence ID" value="NZ_AP023355.1"/>
</dbReference>
<dbReference type="Proteomes" id="UP000611640">
    <property type="component" value="Chromosome"/>
</dbReference>
<dbReference type="Pfam" id="PF13460">
    <property type="entry name" value="NAD_binding_10"/>
    <property type="match status" value="1"/>
</dbReference>
<reference evidence="2 3" key="1">
    <citation type="submission" date="2020-08" db="EMBL/GenBank/DDBJ databases">
        <title>Whole genome shotgun sequence of Actinocatenispora thailandica NBRC 105041.</title>
        <authorList>
            <person name="Komaki H."/>
            <person name="Tamura T."/>
        </authorList>
    </citation>
    <scope>NUCLEOTIDE SEQUENCE [LARGE SCALE GENOMIC DNA]</scope>
    <source>
        <strain evidence="2 3">NBRC 105041</strain>
    </source>
</reference>
<dbReference type="Gene3D" id="3.40.50.720">
    <property type="entry name" value="NAD(P)-binding Rossmann-like Domain"/>
    <property type="match status" value="1"/>
</dbReference>
<dbReference type="PANTHER" id="PTHR43355:SF2">
    <property type="entry name" value="FLAVIN REDUCTASE (NADPH)"/>
    <property type="match status" value="1"/>
</dbReference>
<dbReference type="KEGG" id="atl:Athai_49600"/>
<dbReference type="EMBL" id="AP023355">
    <property type="protein sequence ID" value="BCJ37457.1"/>
    <property type="molecule type" value="Genomic_DNA"/>
</dbReference>
<dbReference type="InterPro" id="IPR016040">
    <property type="entry name" value="NAD(P)-bd_dom"/>
</dbReference>
<accession>A0A7R7DU26</accession>
<dbReference type="GO" id="GO:0042602">
    <property type="term" value="F:riboflavin reductase (NADPH) activity"/>
    <property type="evidence" value="ECO:0007669"/>
    <property type="project" value="TreeGrafter"/>
</dbReference>
<dbReference type="GO" id="GO:0004074">
    <property type="term" value="F:biliverdin reductase [NAD(P)H] activity"/>
    <property type="evidence" value="ECO:0007669"/>
    <property type="project" value="TreeGrafter"/>
</dbReference>
<dbReference type="SUPFAM" id="SSF51735">
    <property type="entry name" value="NAD(P)-binding Rossmann-fold domains"/>
    <property type="match status" value="1"/>
</dbReference>
<feature type="domain" description="NAD(P)-binding" evidence="1">
    <location>
        <begin position="16"/>
        <end position="205"/>
    </location>
</feature>
<proteinExistence type="predicted"/>